<dbReference type="PANTHER" id="PTHR30478:SF0">
    <property type="entry name" value="BETA SLIDING CLAMP"/>
    <property type="match status" value="1"/>
</dbReference>
<evidence type="ECO:0000256" key="3">
    <source>
        <dbReference type="ARBA" id="ARBA00022490"/>
    </source>
</evidence>
<protein>
    <recommendedName>
        <fullName evidence="13">DNA polymerase III subunit beta</fullName>
    </recommendedName>
</protein>
<evidence type="ECO:0000256" key="1">
    <source>
        <dbReference type="ARBA" id="ARBA00004496"/>
    </source>
</evidence>
<dbReference type="RefSeq" id="WP_066570085.1">
    <property type="nucleotide sequence ID" value="NZ_CP015623.1"/>
</dbReference>
<dbReference type="GO" id="GO:0006271">
    <property type="term" value="P:DNA strand elongation involved in DNA replication"/>
    <property type="evidence" value="ECO:0007669"/>
    <property type="project" value="TreeGrafter"/>
</dbReference>
<evidence type="ECO:0000256" key="4">
    <source>
        <dbReference type="ARBA" id="ARBA00022679"/>
    </source>
</evidence>
<sequence>MTTTITKTVEATTTVEHLLPAVENLAKICTKQRKNMRIRTNPNSTLTLSVDNWEVTAEVTLPATNTTPGEFTVDAPRTNTMLKKAVGKRNKTTNALPVTFVATDSNVAMTISDITLNLDQETPLEDHGFNLPESSPIGAFPAATIREVWPQVASSCSTDDSLPMLTGVDMKLVGNKCEFRSTDRFRLSTTTVDYTPHVDPQMLENKSILIRGNSLKLLVGQLKTVEGEVTVKFVGNTKPCEGILSFEFENTVFTAKLLDADFPNIDPLLAKQAETVCVFNRNELVTKLKKLSGVAPRFADLRINIVDGEVGLNIFDKTGRMDDNGNSIPLATTTIDTDVAYKTGRNTLFGVNCNYLVDCLNSFDVEDIALTLMNPGRPVLMFDANEYDADGNITVDKKKMIKDATEQLGRLDVCDLPARDHKMILMPIRLPG</sequence>
<dbReference type="Pfam" id="PF02767">
    <property type="entry name" value="DNA_pol3_beta_2"/>
    <property type="match status" value="1"/>
</dbReference>
<keyword evidence="8" id="KW-0238">DNA-binding</keyword>
<evidence type="ECO:0000256" key="6">
    <source>
        <dbReference type="ARBA" id="ARBA00022705"/>
    </source>
</evidence>
<keyword evidence="12" id="KW-1185">Reference proteome</keyword>
<gene>
    <name evidence="11" type="ORF">ccrud_13985</name>
</gene>
<evidence type="ECO:0008006" key="13">
    <source>
        <dbReference type="Google" id="ProtNLM"/>
    </source>
</evidence>
<evidence type="ECO:0000256" key="7">
    <source>
        <dbReference type="ARBA" id="ARBA00022932"/>
    </source>
</evidence>
<comment type="similarity">
    <text evidence="2">Belongs to the beta sliding clamp family.</text>
</comment>
<keyword evidence="3" id="KW-0963">Cytoplasm</keyword>
<evidence type="ECO:0000313" key="12">
    <source>
        <dbReference type="Proteomes" id="UP000076929"/>
    </source>
</evidence>
<dbReference type="GO" id="GO:0008408">
    <property type="term" value="F:3'-5' exonuclease activity"/>
    <property type="evidence" value="ECO:0007669"/>
    <property type="project" value="InterPro"/>
</dbReference>
<dbReference type="Proteomes" id="UP000076929">
    <property type="component" value="Plasmid pCRULAC1"/>
</dbReference>
<proteinExistence type="inferred from homology"/>
<evidence type="ECO:0000256" key="2">
    <source>
        <dbReference type="ARBA" id="ARBA00010752"/>
    </source>
</evidence>
<evidence type="ECO:0000256" key="5">
    <source>
        <dbReference type="ARBA" id="ARBA00022695"/>
    </source>
</evidence>
<evidence type="ECO:0000313" key="11">
    <source>
        <dbReference type="EMBL" id="ANE05446.1"/>
    </source>
</evidence>
<dbReference type="OrthoDB" id="468978at2"/>
<dbReference type="Gene3D" id="3.10.150.10">
    <property type="entry name" value="DNA Polymerase III, subunit A, domain 2"/>
    <property type="match status" value="2"/>
</dbReference>
<dbReference type="InterPro" id="IPR046938">
    <property type="entry name" value="DNA_clamp_sf"/>
</dbReference>
<dbReference type="Pfam" id="PF02768">
    <property type="entry name" value="DNA_pol3_beta_3"/>
    <property type="match status" value="1"/>
</dbReference>
<keyword evidence="6" id="KW-0235">DNA replication</keyword>
<dbReference type="KEGG" id="ccjz:ccrud_13985"/>
<dbReference type="SMART" id="SM00480">
    <property type="entry name" value="POL3Bc"/>
    <property type="match status" value="1"/>
</dbReference>
<evidence type="ECO:0000259" key="9">
    <source>
        <dbReference type="Pfam" id="PF02767"/>
    </source>
</evidence>
<dbReference type="CDD" id="cd00140">
    <property type="entry name" value="beta_clamp"/>
    <property type="match status" value="1"/>
</dbReference>
<keyword evidence="7" id="KW-0239">DNA-directed DNA polymerase</keyword>
<evidence type="ECO:0000256" key="8">
    <source>
        <dbReference type="ARBA" id="ARBA00023125"/>
    </source>
</evidence>
<evidence type="ECO:0000259" key="10">
    <source>
        <dbReference type="Pfam" id="PF02768"/>
    </source>
</evidence>
<keyword evidence="11" id="KW-0614">Plasmid</keyword>
<keyword evidence="4" id="KW-0808">Transferase</keyword>
<dbReference type="InterPro" id="IPR022635">
    <property type="entry name" value="DNA_polIII_beta_C"/>
</dbReference>
<geneLocation type="plasmid" evidence="11 12">
    <name>pCRULAC1</name>
</geneLocation>
<dbReference type="SUPFAM" id="SSF55979">
    <property type="entry name" value="DNA clamp"/>
    <property type="match status" value="2"/>
</dbReference>
<dbReference type="GO" id="GO:0003887">
    <property type="term" value="F:DNA-directed DNA polymerase activity"/>
    <property type="evidence" value="ECO:0007669"/>
    <property type="project" value="UniProtKB-KW"/>
</dbReference>
<feature type="domain" description="DNA polymerase III beta sliding clamp central" evidence="9">
    <location>
        <begin position="142"/>
        <end position="264"/>
    </location>
</feature>
<dbReference type="PANTHER" id="PTHR30478">
    <property type="entry name" value="DNA POLYMERASE III SUBUNIT BETA"/>
    <property type="match status" value="1"/>
</dbReference>
<dbReference type="EMBL" id="CP015623">
    <property type="protein sequence ID" value="ANE05446.1"/>
    <property type="molecule type" value="Genomic_DNA"/>
</dbReference>
<accession>A0A172QXS1</accession>
<name>A0A172QXS1_9CORY</name>
<keyword evidence="5" id="KW-0548">Nucleotidyltransferase</keyword>
<dbReference type="GO" id="GO:0003677">
    <property type="term" value="F:DNA binding"/>
    <property type="evidence" value="ECO:0007669"/>
    <property type="project" value="UniProtKB-KW"/>
</dbReference>
<comment type="subcellular location">
    <subcellularLocation>
        <location evidence="1">Cytoplasm</location>
    </subcellularLocation>
</comment>
<dbReference type="GO" id="GO:0005737">
    <property type="term" value="C:cytoplasm"/>
    <property type="evidence" value="ECO:0007669"/>
    <property type="project" value="UniProtKB-SubCell"/>
</dbReference>
<dbReference type="AlphaFoldDB" id="A0A172QXS1"/>
<organism evidence="11 12">
    <name type="scientific">Corynebacterium crudilactis</name>
    <dbReference type="NCBI Taxonomy" id="1652495"/>
    <lineage>
        <taxon>Bacteria</taxon>
        <taxon>Bacillati</taxon>
        <taxon>Actinomycetota</taxon>
        <taxon>Actinomycetes</taxon>
        <taxon>Mycobacteriales</taxon>
        <taxon>Corynebacteriaceae</taxon>
        <taxon>Corynebacterium</taxon>
    </lineage>
</organism>
<feature type="domain" description="DNA polymerase III beta sliding clamp C-terminal" evidence="10">
    <location>
        <begin position="269"/>
        <end position="389"/>
    </location>
</feature>
<reference evidence="11 12" key="1">
    <citation type="submission" date="2016-05" db="EMBL/GenBank/DDBJ databases">
        <title>Complete genome sequence of Corynebacterium crudilactis, a new Corynebacterium species isolated from raw cow's milk.</title>
        <authorList>
            <person name="Christian R."/>
            <person name="Zimmermann J."/>
            <person name="Lipski A."/>
            <person name="Kalinowski J."/>
        </authorList>
    </citation>
    <scope>NUCLEOTIDE SEQUENCE [LARGE SCALE GENOMIC DNA]</scope>
    <source>
        <strain evidence="11 12">JZ16</strain>
        <plasmid evidence="11 12">pCRULAC1</plasmid>
    </source>
</reference>
<dbReference type="InterPro" id="IPR022637">
    <property type="entry name" value="DNA_polIII_beta_cen"/>
</dbReference>
<dbReference type="GO" id="GO:0009360">
    <property type="term" value="C:DNA polymerase III complex"/>
    <property type="evidence" value="ECO:0007669"/>
    <property type="project" value="InterPro"/>
</dbReference>
<dbReference type="InterPro" id="IPR001001">
    <property type="entry name" value="DNA_polIII_beta"/>
</dbReference>